<dbReference type="Proteomes" id="UP000824175">
    <property type="component" value="Unassembled WGS sequence"/>
</dbReference>
<organism evidence="7 8">
    <name type="scientific">Candidatus Fimiplasma intestinipullorum</name>
    <dbReference type="NCBI Taxonomy" id="2840825"/>
    <lineage>
        <taxon>Bacteria</taxon>
        <taxon>Bacillati</taxon>
        <taxon>Bacillota</taxon>
        <taxon>Clostridia</taxon>
        <taxon>Eubacteriales</taxon>
        <taxon>Candidatus Fimiplasma</taxon>
    </lineage>
</organism>
<comment type="similarity">
    <text evidence="1 5">Belongs to the purine/pyrimidine phosphoribosyltransferase family. PyrR subfamily.</text>
</comment>
<accession>A0A9D1KYN5</accession>
<dbReference type="InterPro" id="IPR050137">
    <property type="entry name" value="PyrR_bifunctional"/>
</dbReference>
<dbReference type="Gene3D" id="3.40.50.2020">
    <property type="match status" value="1"/>
</dbReference>
<sequence>MKQLFNEQAISRTLVRIAHEILEKNKGCDDLVLLGVVTGGAILAKRIASRIKDIEGIEIPCGSLDVTNYRDDRRPLLSEDQSDVPFYIEGKKVVLVDDVLFRGRTVRAAMDALMRLGRPEEIQLVVLIDRGHRQLPIRADYVGKNVPTGLNERIDVHLKEVDGFDSVELRDLKENEHDEDN</sequence>
<dbReference type="InterPro" id="IPR000836">
    <property type="entry name" value="PRTase_dom"/>
</dbReference>
<evidence type="ECO:0000256" key="5">
    <source>
        <dbReference type="HAMAP-Rule" id="MF_01219"/>
    </source>
</evidence>
<keyword evidence="5" id="KW-0694">RNA-binding</keyword>
<gene>
    <name evidence="5 7" type="primary">pyrR</name>
    <name evidence="7" type="ORF">IAD15_01430</name>
</gene>
<dbReference type="InterPro" id="IPR029057">
    <property type="entry name" value="PRTase-like"/>
</dbReference>
<dbReference type="GO" id="GO:0006353">
    <property type="term" value="P:DNA-templated transcription termination"/>
    <property type="evidence" value="ECO:0007669"/>
    <property type="project" value="UniProtKB-UniRule"/>
</dbReference>
<keyword evidence="5 7" id="KW-0328">Glycosyltransferase</keyword>
<dbReference type="EMBL" id="DVMJ01000008">
    <property type="protein sequence ID" value="HIU12718.1"/>
    <property type="molecule type" value="Genomic_DNA"/>
</dbReference>
<dbReference type="FunFam" id="3.40.50.2020:FF:000020">
    <property type="entry name" value="Bifunctional protein PyrR"/>
    <property type="match status" value="1"/>
</dbReference>
<feature type="domain" description="Phosphoribosyltransferase" evidence="6">
    <location>
        <begin position="2"/>
        <end position="144"/>
    </location>
</feature>
<evidence type="ECO:0000256" key="1">
    <source>
        <dbReference type="ARBA" id="ARBA00005565"/>
    </source>
</evidence>
<dbReference type="AlphaFoldDB" id="A0A9D1KYN5"/>
<dbReference type="Pfam" id="PF00156">
    <property type="entry name" value="Pribosyltran"/>
    <property type="match status" value="1"/>
</dbReference>
<comment type="caution">
    <text evidence="7">The sequence shown here is derived from an EMBL/GenBank/DDBJ whole genome shotgun (WGS) entry which is preliminary data.</text>
</comment>
<comment type="subunit">
    <text evidence="5">Homodimer and homohexamer; in equilibrium.</text>
</comment>
<evidence type="ECO:0000313" key="7">
    <source>
        <dbReference type="EMBL" id="HIU12718.1"/>
    </source>
</evidence>
<dbReference type="GO" id="GO:0003723">
    <property type="term" value="F:RNA binding"/>
    <property type="evidence" value="ECO:0007669"/>
    <property type="project" value="UniProtKB-UniRule"/>
</dbReference>
<evidence type="ECO:0000259" key="6">
    <source>
        <dbReference type="Pfam" id="PF00156"/>
    </source>
</evidence>
<feature type="short sequence motif" description="PRPP-binding" evidence="5">
    <location>
        <begin position="93"/>
        <end position="105"/>
    </location>
</feature>
<evidence type="ECO:0000256" key="3">
    <source>
        <dbReference type="ARBA" id="ARBA00023015"/>
    </source>
</evidence>
<dbReference type="PANTHER" id="PTHR11608">
    <property type="entry name" value="BIFUNCTIONAL PROTEIN PYRR"/>
    <property type="match status" value="1"/>
</dbReference>
<keyword evidence="5 7" id="KW-0808">Transferase</keyword>
<keyword evidence="3 5" id="KW-0805">Transcription regulation</keyword>
<reference evidence="7" key="1">
    <citation type="submission" date="2020-10" db="EMBL/GenBank/DDBJ databases">
        <authorList>
            <person name="Gilroy R."/>
        </authorList>
    </citation>
    <scope>NUCLEOTIDE SEQUENCE</scope>
    <source>
        <strain evidence="7">CHK195-11698</strain>
    </source>
</reference>
<protein>
    <recommendedName>
        <fullName evidence="5">Bifunctional protein PyrR</fullName>
    </recommendedName>
    <domain>
        <recommendedName>
            <fullName evidence="5">Pyrimidine operon regulatory protein</fullName>
        </recommendedName>
    </domain>
    <domain>
        <recommendedName>
            <fullName evidence="5">Uracil phosphoribosyltransferase</fullName>
            <shortName evidence="5">UPRTase</shortName>
            <ecNumber evidence="5">2.4.2.9</ecNumber>
        </recommendedName>
    </domain>
</protein>
<comment type="function">
    <text evidence="5">Also displays a weak uracil phosphoribosyltransferase activity which is not physiologically significant.</text>
</comment>
<proteinExistence type="inferred from homology"/>
<comment type="catalytic activity">
    <reaction evidence="5">
        <text>UMP + diphosphate = 5-phospho-alpha-D-ribose 1-diphosphate + uracil</text>
        <dbReference type="Rhea" id="RHEA:13017"/>
        <dbReference type="ChEBI" id="CHEBI:17568"/>
        <dbReference type="ChEBI" id="CHEBI:33019"/>
        <dbReference type="ChEBI" id="CHEBI:57865"/>
        <dbReference type="ChEBI" id="CHEBI:58017"/>
        <dbReference type="EC" id="2.4.2.9"/>
    </reaction>
</comment>
<dbReference type="InterPro" id="IPR023050">
    <property type="entry name" value="PyrR"/>
</dbReference>
<evidence type="ECO:0000256" key="2">
    <source>
        <dbReference type="ARBA" id="ARBA00022472"/>
    </source>
</evidence>
<comment type="function">
    <text evidence="5">Regulates transcriptional attenuation of the pyrimidine nucleotide (pyr) operon by binding in a uridine-dependent manner to specific sites on pyr mRNA. This disrupts an antiterminator hairpin in the RNA and favors formation of a downstream transcription terminator, leading to a reduced expression of downstream genes.</text>
</comment>
<dbReference type="NCBIfam" id="NF003549">
    <property type="entry name" value="PRK05205.1-5"/>
    <property type="match status" value="1"/>
</dbReference>
<dbReference type="PANTHER" id="PTHR11608:SF0">
    <property type="entry name" value="BIFUNCTIONAL PROTEIN PYRR"/>
    <property type="match status" value="1"/>
</dbReference>
<reference evidence="7" key="2">
    <citation type="journal article" date="2021" name="PeerJ">
        <title>Extensive microbial diversity within the chicken gut microbiome revealed by metagenomics and culture.</title>
        <authorList>
            <person name="Gilroy R."/>
            <person name="Ravi A."/>
            <person name="Getino M."/>
            <person name="Pursley I."/>
            <person name="Horton D.L."/>
            <person name="Alikhan N.F."/>
            <person name="Baker D."/>
            <person name="Gharbi K."/>
            <person name="Hall N."/>
            <person name="Watson M."/>
            <person name="Adriaenssens E.M."/>
            <person name="Foster-Nyarko E."/>
            <person name="Jarju S."/>
            <person name="Secka A."/>
            <person name="Antonio M."/>
            <person name="Oren A."/>
            <person name="Chaudhuri R.R."/>
            <person name="La Ragione R."/>
            <person name="Hildebrand F."/>
            <person name="Pallen M.J."/>
        </authorList>
    </citation>
    <scope>NUCLEOTIDE SEQUENCE</scope>
    <source>
        <strain evidence="7">CHK195-11698</strain>
    </source>
</reference>
<keyword evidence="2 5" id="KW-0806">Transcription termination</keyword>
<dbReference type="NCBIfam" id="NF003548">
    <property type="entry name" value="PRK05205.1-4"/>
    <property type="match status" value="1"/>
</dbReference>
<dbReference type="GO" id="GO:0004845">
    <property type="term" value="F:uracil phosphoribosyltransferase activity"/>
    <property type="evidence" value="ECO:0007669"/>
    <property type="project" value="UniProtKB-UniRule"/>
</dbReference>
<evidence type="ECO:0000256" key="4">
    <source>
        <dbReference type="ARBA" id="ARBA00023163"/>
    </source>
</evidence>
<keyword evidence="4 5" id="KW-0804">Transcription</keyword>
<dbReference type="HAMAP" id="MF_01219">
    <property type="entry name" value="PyrR"/>
    <property type="match status" value="1"/>
</dbReference>
<evidence type="ECO:0000313" key="8">
    <source>
        <dbReference type="Proteomes" id="UP000824175"/>
    </source>
</evidence>
<name>A0A9D1KYN5_9FIRM</name>
<dbReference type="CDD" id="cd06223">
    <property type="entry name" value="PRTases_typeI"/>
    <property type="match status" value="1"/>
</dbReference>
<dbReference type="SUPFAM" id="SSF53271">
    <property type="entry name" value="PRTase-like"/>
    <property type="match status" value="1"/>
</dbReference>
<dbReference type="EC" id="2.4.2.9" evidence="5"/>